<evidence type="ECO:0000256" key="3">
    <source>
        <dbReference type="ARBA" id="ARBA00010343"/>
    </source>
</evidence>
<reference evidence="10 11" key="1">
    <citation type="submission" date="2013-12" db="EMBL/GenBank/DDBJ databases">
        <title>Draft genome of the parsitic nematode Ancylostoma duodenale.</title>
        <authorList>
            <person name="Mitreva M."/>
        </authorList>
    </citation>
    <scope>NUCLEOTIDE SEQUENCE [LARGE SCALE GENOMIC DNA]</scope>
    <source>
        <strain evidence="10 11">Zhejiang</strain>
    </source>
</reference>
<keyword evidence="7" id="KW-0544">Nucleosome core</keyword>
<dbReference type="GO" id="GO:0046982">
    <property type="term" value="F:protein heterodimerization activity"/>
    <property type="evidence" value="ECO:0007669"/>
    <property type="project" value="InterPro"/>
</dbReference>
<evidence type="ECO:0000256" key="7">
    <source>
        <dbReference type="ARBA" id="ARBA00023269"/>
    </source>
</evidence>
<keyword evidence="6" id="KW-0539">Nucleus</keyword>
<evidence type="ECO:0000256" key="6">
    <source>
        <dbReference type="ARBA" id="ARBA00023242"/>
    </source>
</evidence>
<dbReference type="GO" id="GO:0000786">
    <property type="term" value="C:nucleosome"/>
    <property type="evidence" value="ECO:0007669"/>
    <property type="project" value="UniProtKB-KW"/>
</dbReference>
<dbReference type="GO" id="GO:0005634">
    <property type="term" value="C:nucleus"/>
    <property type="evidence" value="ECO:0007669"/>
    <property type="project" value="UniProtKB-SubCell"/>
</dbReference>
<evidence type="ECO:0000256" key="2">
    <source>
        <dbReference type="ARBA" id="ARBA00004286"/>
    </source>
</evidence>
<keyword evidence="11" id="KW-1185">Reference proteome</keyword>
<dbReference type="GO" id="GO:0003677">
    <property type="term" value="F:DNA binding"/>
    <property type="evidence" value="ECO:0007669"/>
    <property type="project" value="UniProtKB-KW"/>
</dbReference>
<dbReference type="InterPro" id="IPR009072">
    <property type="entry name" value="Histone-fold"/>
</dbReference>
<dbReference type="InterPro" id="IPR007125">
    <property type="entry name" value="H2A/H2B/H3"/>
</dbReference>
<dbReference type="Proteomes" id="UP000054047">
    <property type="component" value="Unassembled WGS sequence"/>
</dbReference>
<dbReference type="PRINTS" id="PR00622">
    <property type="entry name" value="HISTONEH3"/>
</dbReference>
<dbReference type="GO" id="GO:0030527">
    <property type="term" value="F:structural constituent of chromatin"/>
    <property type="evidence" value="ECO:0007669"/>
    <property type="project" value="InterPro"/>
</dbReference>
<dbReference type="InterPro" id="IPR000164">
    <property type="entry name" value="Histone_H3/CENP-A"/>
</dbReference>
<feature type="region of interest" description="Disordered" evidence="8">
    <location>
        <begin position="89"/>
        <end position="124"/>
    </location>
</feature>
<comment type="subcellular location">
    <subcellularLocation>
        <location evidence="2">Chromosome</location>
    </subcellularLocation>
    <subcellularLocation>
        <location evidence="1">Nucleus</location>
    </subcellularLocation>
</comment>
<accession>A0A0C2C541</accession>
<evidence type="ECO:0000256" key="1">
    <source>
        <dbReference type="ARBA" id="ARBA00004123"/>
    </source>
</evidence>
<dbReference type="SMART" id="SM00428">
    <property type="entry name" value="H3"/>
    <property type="match status" value="1"/>
</dbReference>
<protein>
    <submittedName>
        <fullName evidence="10">Core histone H2A/H2B/H3/H4</fullName>
    </submittedName>
</protein>
<dbReference type="FunFam" id="1.10.20.10:FF:000085">
    <property type="entry name" value="Histone H3.2"/>
    <property type="match status" value="1"/>
</dbReference>
<dbReference type="Pfam" id="PF00125">
    <property type="entry name" value="Histone"/>
    <property type="match status" value="1"/>
</dbReference>
<dbReference type="CDD" id="cd22911">
    <property type="entry name" value="HFD_H3"/>
    <property type="match status" value="1"/>
</dbReference>
<gene>
    <name evidence="10" type="ORF">ANCDUO_18517</name>
</gene>
<keyword evidence="4" id="KW-0158">Chromosome</keyword>
<dbReference type="SUPFAM" id="SSF47113">
    <property type="entry name" value="Histone-fold"/>
    <property type="match status" value="1"/>
</dbReference>
<evidence type="ECO:0000256" key="4">
    <source>
        <dbReference type="ARBA" id="ARBA00022454"/>
    </source>
</evidence>
<feature type="region of interest" description="Disordered" evidence="8">
    <location>
        <begin position="1"/>
        <end position="24"/>
    </location>
</feature>
<name>A0A0C2C541_9BILA</name>
<comment type="similarity">
    <text evidence="3">Belongs to the histone H3 family.</text>
</comment>
<feature type="compositionally biased region" description="Polar residues" evidence="8">
    <location>
        <begin position="91"/>
        <end position="100"/>
    </location>
</feature>
<dbReference type="Gene3D" id="1.10.20.10">
    <property type="entry name" value="Histone, subunit A"/>
    <property type="match status" value="1"/>
</dbReference>
<evidence type="ECO:0000313" key="11">
    <source>
        <dbReference type="Proteomes" id="UP000054047"/>
    </source>
</evidence>
<feature type="domain" description="Core Histone H2A/H2B/H3" evidence="9">
    <location>
        <begin position="127"/>
        <end position="215"/>
    </location>
</feature>
<dbReference type="PANTHER" id="PTHR45810:SF17">
    <property type="entry name" value="HISTONE H3-LIKE CENTROMERIC PROTEIN A"/>
    <property type="match status" value="1"/>
</dbReference>
<organism evidence="10 11">
    <name type="scientific">Ancylostoma duodenale</name>
    <dbReference type="NCBI Taxonomy" id="51022"/>
    <lineage>
        <taxon>Eukaryota</taxon>
        <taxon>Metazoa</taxon>
        <taxon>Ecdysozoa</taxon>
        <taxon>Nematoda</taxon>
        <taxon>Chromadorea</taxon>
        <taxon>Rhabditida</taxon>
        <taxon>Rhabditina</taxon>
        <taxon>Rhabditomorpha</taxon>
        <taxon>Strongyloidea</taxon>
        <taxon>Ancylostomatidae</taxon>
        <taxon>Ancylostomatinae</taxon>
        <taxon>Ancylostoma</taxon>
    </lineage>
</organism>
<evidence type="ECO:0000313" key="10">
    <source>
        <dbReference type="EMBL" id="KIH51398.1"/>
    </source>
</evidence>
<dbReference type="EMBL" id="KN746758">
    <property type="protein sequence ID" value="KIH51398.1"/>
    <property type="molecule type" value="Genomic_DNA"/>
</dbReference>
<evidence type="ECO:0000256" key="5">
    <source>
        <dbReference type="ARBA" id="ARBA00023125"/>
    </source>
</evidence>
<evidence type="ECO:0000259" key="9">
    <source>
        <dbReference type="Pfam" id="PF00125"/>
    </source>
</evidence>
<dbReference type="AlphaFoldDB" id="A0A0C2C541"/>
<proteinExistence type="inferred from homology"/>
<sequence>MTNDQYHVSHGSKHNPRDSIHPSEMMMSGFRHRSDVLEPDHLSKRELMELKNKSRIDHYMNRNAPRQADEFRQDRHMDGYGRRQMQRNMDETASTVSSLARRSGGVPRYQKKADSSRYTAPKQRYRPGARALQEIRKLQKSTHQLIPKSVFQRTVREVVADLFGPTYRFTAEALCALQEISEAFLIHLFDDANLCAIHGKRVTVMPRDIQLVRRLQRW</sequence>
<evidence type="ECO:0000256" key="8">
    <source>
        <dbReference type="SAM" id="MobiDB-lite"/>
    </source>
</evidence>
<dbReference type="PANTHER" id="PTHR45810">
    <property type="entry name" value="HISTONE H3.2"/>
    <property type="match status" value="1"/>
</dbReference>
<keyword evidence="5" id="KW-0238">DNA-binding</keyword>
<dbReference type="OrthoDB" id="4025405at2759"/>